<proteinExistence type="predicted"/>
<protein>
    <submittedName>
        <fullName evidence="2">BTB domain-containing protein</fullName>
    </submittedName>
</protein>
<sequence>MDRDLAANTSFTTSYKAGTTQWNICLKTDYNAIVVKNVNDEEWDGSCFISFTLYYDAEMRFEFFTSTKIEMDEGGFLEKFSTPEGYMAKFIEAANNKKFSKCVIFIELHLPTTYFYEPTYERELHPDISNIIDELPDDYENDFRFEFLKNGDYTFECLDGTVLAQRIVLFLSSETMKNQLSSQFHHSVGIVKYTVDVIKPIITFFHSLCFKLPDSFNLDYIDRLLSAIEFFEPHQKGEMIKQIKEVISEKLVKVGFFYF</sequence>
<organism evidence="1 2">
    <name type="scientific">Panagrolaimus sp. ES5</name>
    <dbReference type="NCBI Taxonomy" id="591445"/>
    <lineage>
        <taxon>Eukaryota</taxon>
        <taxon>Metazoa</taxon>
        <taxon>Ecdysozoa</taxon>
        <taxon>Nematoda</taxon>
        <taxon>Chromadorea</taxon>
        <taxon>Rhabditida</taxon>
        <taxon>Tylenchina</taxon>
        <taxon>Panagrolaimomorpha</taxon>
        <taxon>Panagrolaimoidea</taxon>
        <taxon>Panagrolaimidae</taxon>
        <taxon>Panagrolaimus</taxon>
    </lineage>
</organism>
<dbReference type="WBParaSite" id="ES5_v2.g24916.t1">
    <property type="protein sequence ID" value="ES5_v2.g24916.t1"/>
    <property type="gene ID" value="ES5_v2.g24916"/>
</dbReference>
<dbReference type="Proteomes" id="UP000887579">
    <property type="component" value="Unplaced"/>
</dbReference>
<evidence type="ECO:0000313" key="1">
    <source>
        <dbReference type="Proteomes" id="UP000887579"/>
    </source>
</evidence>
<reference evidence="2" key="1">
    <citation type="submission" date="2022-11" db="UniProtKB">
        <authorList>
            <consortium name="WormBaseParasite"/>
        </authorList>
    </citation>
    <scope>IDENTIFICATION</scope>
</reference>
<name>A0AC34G5E5_9BILA</name>
<evidence type="ECO:0000313" key="2">
    <source>
        <dbReference type="WBParaSite" id="ES5_v2.g24916.t1"/>
    </source>
</evidence>
<accession>A0AC34G5E5</accession>